<reference evidence="6 7" key="1">
    <citation type="submission" date="2013-04" db="EMBL/GenBank/DDBJ databases">
        <title>The Genome Sequence of Enterorhabdus caecimuris B7.</title>
        <authorList>
            <consortium name="The Broad Institute Genomics Platform"/>
            <consortium name="The Broad Institute Genome Sequencing Center for Infectious Disease"/>
            <person name="Earl A."/>
            <person name="Xavier R."/>
            <person name="Elson C."/>
            <person name="Duck W."/>
            <person name="Walker B."/>
            <person name="Young S."/>
            <person name="Zeng Q."/>
            <person name="Gargeya S."/>
            <person name="Fitzgerald M."/>
            <person name="Haas B."/>
            <person name="Abouelleil A."/>
            <person name="Allen A.W."/>
            <person name="Alvarado L."/>
            <person name="Arachchi H.M."/>
            <person name="Berlin A.M."/>
            <person name="Chapman S.B."/>
            <person name="Gainer-Dewar J."/>
            <person name="Goldberg J."/>
            <person name="Griggs A."/>
            <person name="Gujja S."/>
            <person name="Hansen M."/>
            <person name="Howarth C."/>
            <person name="Imamovic A."/>
            <person name="Ireland A."/>
            <person name="Larimer J."/>
            <person name="McCowan C."/>
            <person name="Murphy C."/>
            <person name="Pearson M."/>
            <person name="Poon T.W."/>
            <person name="Priest M."/>
            <person name="Roberts A."/>
            <person name="Saif S."/>
            <person name="Shea T."/>
            <person name="Sisk P."/>
            <person name="Sykes S."/>
            <person name="Wortman J."/>
            <person name="Nusbaum C."/>
            <person name="Birren B."/>
        </authorList>
    </citation>
    <scope>NUCLEOTIDE SEQUENCE [LARGE SCALE GENOMIC DNA]</scope>
    <source>
        <strain evidence="6 7">B7</strain>
    </source>
</reference>
<gene>
    <name evidence="6" type="ORF">C811_01339</name>
</gene>
<proteinExistence type="inferred from homology"/>
<keyword evidence="7" id="KW-1185">Reference proteome</keyword>
<dbReference type="GO" id="GO:0006310">
    <property type="term" value="P:DNA recombination"/>
    <property type="evidence" value="ECO:0007669"/>
    <property type="project" value="UniProtKB-KW"/>
</dbReference>
<dbReference type="Pfam" id="PF00589">
    <property type="entry name" value="Phage_integrase"/>
    <property type="match status" value="1"/>
</dbReference>
<sequence length="366" mass="40958">MSVRRLDSGLWVADVTMGRRLDGSRDRRTRQCRTKAEAERAERAWLVEKERARGKSYGRIALAEFVADFFWPQKTRLKGSTVKGYKRDLDLRILPALGGMAMEDIGRLQIQRMLMSCPTRKTATNARETLSSVMSLAVEMGVVPVNPAGFRYEYPAASRPDPEALGVWLTSFEKIGRVVDWVHRGWEGAPEERMVVLGLLFGLRKGEVLGLDACDVDIAGRKIGIRQAYTEGEHGPELGPPKTPKAVRDVPMMRRAREIMEGWDLPDGPVVRGLDGGRMNPSTARGRLQKVFRDGARFDDGTPVPRMTQFSMRHSFGTSCITAGIEVSKLSRWMGHVDVTTTLNRYVKHRIADLYEDADIIDAALG</sequence>
<dbReference type="OrthoDB" id="3175606at2"/>
<dbReference type="InterPro" id="IPR050090">
    <property type="entry name" value="Tyrosine_recombinase_XerCD"/>
</dbReference>
<dbReference type="InterPro" id="IPR010998">
    <property type="entry name" value="Integrase_recombinase_N"/>
</dbReference>
<dbReference type="InterPro" id="IPR011010">
    <property type="entry name" value="DNA_brk_join_enz"/>
</dbReference>
<dbReference type="Proteomes" id="UP000014204">
    <property type="component" value="Unassembled WGS sequence"/>
</dbReference>
<dbReference type="GO" id="GO:0003677">
    <property type="term" value="F:DNA binding"/>
    <property type="evidence" value="ECO:0007669"/>
    <property type="project" value="UniProtKB-KW"/>
</dbReference>
<dbReference type="AlphaFoldDB" id="R9L590"/>
<dbReference type="Gene3D" id="1.10.150.130">
    <property type="match status" value="1"/>
</dbReference>
<dbReference type="SUPFAM" id="SSF56349">
    <property type="entry name" value="DNA breaking-rejoining enzymes"/>
    <property type="match status" value="1"/>
</dbReference>
<keyword evidence="4" id="KW-0233">DNA recombination</keyword>
<evidence type="ECO:0000256" key="4">
    <source>
        <dbReference type="ARBA" id="ARBA00023172"/>
    </source>
</evidence>
<dbReference type="InterPro" id="IPR002104">
    <property type="entry name" value="Integrase_catalytic"/>
</dbReference>
<dbReference type="GeneID" id="82190858"/>
<comment type="similarity">
    <text evidence="1">Belongs to the 'phage' integrase family.</text>
</comment>
<evidence type="ECO:0000256" key="1">
    <source>
        <dbReference type="ARBA" id="ARBA00008857"/>
    </source>
</evidence>
<evidence type="ECO:0000259" key="5">
    <source>
        <dbReference type="PROSITE" id="PS51898"/>
    </source>
</evidence>
<keyword evidence="2" id="KW-0229">DNA integration</keyword>
<dbReference type="PROSITE" id="PS51898">
    <property type="entry name" value="TYR_RECOMBINASE"/>
    <property type="match status" value="1"/>
</dbReference>
<dbReference type="GO" id="GO:0015074">
    <property type="term" value="P:DNA integration"/>
    <property type="evidence" value="ECO:0007669"/>
    <property type="project" value="UniProtKB-KW"/>
</dbReference>
<dbReference type="Pfam" id="PF14659">
    <property type="entry name" value="Phage_int_SAM_3"/>
    <property type="match status" value="1"/>
</dbReference>
<dbReference type="eggNOG" id="COG0582">
    <property type="taxonomic scope" value="Bacteria"/>
</dbReference>
<accession>R9L590</accession>
<organism evidence="6 7">
    <name type="scientific">Adlercreutzia caecimuris B7</name>
    <dbReference type="NCBI Taxonomy" id="1235794"/>
    <lineage>
        <taxon>Bacteria</taxon>
        <taxon>Bacillati</taxon>
        <taxon>Actinomycetota</taxon>
        <taxon>Coriobacteriia</taxon>
        <taxon>Eggerthellales</taxon>
        <taxon>Eggerthellaceae</taxon>
        <taxon>Adlercreutzia</taxon>
    </lineage>
</organism>
<name>R9L590_9ACTN</name>
<dbReference type="RefSeq" id="WP_016309542.1">
    <property type="nucleotide sequence ID" value="NZ_KE159646.1"/>
</dbReference>
<dbReference type="PANTHER" id="PTHR30349:SF64">
    <property type="entry name" value="PROPHAGE INTEGRASE INTD-RELATED"/>
    <property type="match status" value="1"/>
</dbReference>
<protein>
    <recommendedName>
        <fullName evidence="5">Tyr recombinase domain-containing protein</fullName>
    </recommendedName>
</protein>
<evidence type="ECO:0000313" key="6">
    <source>
        <dbReference type="EMBL" id="EOS50922.1"/>
    </source>
</evidence>
<keyword evidence="3" id="KW-0238">DNA-binding</keyword>
<dbReference type="STRING" id="1235794.C811_01339"/>
<dbReference type="Gene3D" id="1.10.443.10">
    <property type="entry name" value="Intergrase catalytic core"/>
    <property type="match status" value="1"/>
</dbReference>
<dbReference type="InterPro" id="IPR004107">
    <property type="entry name" value="Integrase_SAM-like_N"/>
</dbReference>
<evidence type="ECO:0000256" key="2">
    <source>
        <dbReference type="ARBA" id="ARBA00022908"/>
    </source>
</evidence>
<evidence type="ECO:0000256" key="3">
    <source>
        <dbReference type="ARBA" id="ARBA00023125"/>
    </source>
</evidence>
<dbReference type="InterPro" id="IPR013762">
    <property type="entry name" value="Integrase-like_cat_sf"/>
</dbReference>
<evidence type="ECO:0000313" key="7">
    <source>
        <dbReference type="Proteomes" id="UP000014204"/>
    </source>
</evidence>
<dbReference type="HOGENOM" id="CLU_027562_17_1_11"/>
<feature type="domain" description="Tyr recombinase" evidence="5">
    <location>
        <begin position="160"/>
        <end position="359"/>
    </location>
</feature>
<comment type="caution">
    <text evidence="6">The sequence shown here is derived from an EMBL/GenBank/DDBJ whole genome shotgun (WGS) entry which is preliminary data.</text>
</comment>
<dbReference type="PANTHER" id="PTHR30349">
    <property type="entry name" value="PHAGE INTEGRASE-RELATED"/>
    <property type="match status" value="1"/>
</dbReference>
<dbReference type="PATRIC" id="fig|1235794.3.peg.1325"/>
<dbReference type="EMBL" id="ASSY01000008">
    <property type="protein sequence ID" value="EOS50922.1"/>
    <property type="molecule type" value="Genomic_DNA"/>
</dbReference>